<feature type="region of interest" description="Disordered" evidence="1">
    <location>
        <begin position="213"/>
        <end position="259"/>
    </location>
</feature>
<feature type="chain" id="PRO_5045122387" evidence="2">
    <location>
        <begin position="20"/>
        <end position="283"/>
    </location>
</feature>
<keyword evidence="4" id="KW-1185">Reference proteome</keyword>
<reference evidence="3 4" key="1">
    <citation type="submission" date="2023-01" db="EMBL/GenBank/DDBJ databases">
        <title>Analysis of 21 Apiospora genomes using comparative genomics revels a genus with tremendous synthesis potential of carbohydrate active enzymes and secondary metabolites.</title>
        <authorList>
            <person name="Sorensen T."/>
        </authorList>
    </citation>
    <scope>NUCLEOTIDE SEQUENCE [LARGE SCALE GENOMIC DNA]</scope>
    <source>
        <strain evidence="3 4">CBS 20057</strain>
    </source>
</reference>
<feature type="signal peptide" evidence="2">
    <location>
        <begin position="1"/>
        <end position="19"/>
    </location>
</feature>
<comment type="caution">
    <text evidence="3">The sequence shown here is derived from an EMBL/GenBank/DDBJ whole genome shotgun (WGS) entry which is preliminary data.</text>
</comment>
<name>A0ABR1R6B2_9PEZI</name>
<protein>
    <submittedName>
        <fullName evidence="3">Uncharacterized protein</fullName>
    </submittedName>
</protein>
<gene>
    <name evidence="3" type="ORF">PG991_013538</name>
</gene>
<sequence>MQFTALALIATTAATAVLAAGAPPVTTTTASSVSVPSSQAPSASHSETATQADPKPQGTGAPSGGSSGPQQAGGRPQVHVIVESPAADDACGKGTNTTVLVPIGGVYANRTVLSGKIAALYLTEVTGGHPPPPLADITCIPYLKENGTGTPAGSAFTFGTPLSIAPTVGTPNHIGSIFCMVPIPAGGIPGMGGGKPPGGQGVPGATGAVGPTGGANGGGSANATFVTIPPASSPTPVSPTVSPPGSPPPPAQSAPPASGVGEFSASGLVSVALFGVLAVMFTL</sequence>
<evidence type="ECO:0000256" key="2">
    <source>
        <dbReference type="SAM" id="SignalP"/>
    </source>
</evidence>
<evidence type="ECO:0000256" key="1">
    <source>
        <dbReference type="SAM" id="MobiDB-lite"/>
    </source>
</evidence>
<dbReference type="Proteomes" id="UP001396898">
    <property type="component" value="Unassembled WGS sequence"/>
</dbReference>
<keyword evidence="2" id="KW-0732">Signal</keyword>
<feature type="compositionally biased region" description="Pro residues" evidence="1">
    <location>
        <begin position="231"/>
        <end position="253"/>
    </location>
</feature>
<feature type="compositionally biased region" description="Low complexity" evidence="1">
    <location>
        <begin position="26"/>
        <end position="46"/>
    </location>
</feature>
<evidence type="ECO:0000313" key="3">
    <source>
        <dbReference type="EMBL" id="KAK8001316.1"/>
    </source>
</evidence>
<organism evidence="3 4">
    <name type="scientific">Apiospora marii</name>
    <dbReference type="NCBI Taxonomy" id="335849"/>
    <lineage>
        <taxon>Eukaryota</taxon>
        <taxon>Fungi</taxon>
        <taxon>Dikarya</taxon>
        <taxon>Ascomycota</taxon>
        <taxon>Pezizomycotina</taxon>
        <taxon>Sordariomycetes</taxon>
        <taxon>Xylariomycetidae</taxon>
        <taxon>Amphisphaeriales</taxon>
        <taxon>Apiosporaceae</taxon>
        <taxon>Apiospora</taxon>
    </lineage>
</organism>
<accession>A0ABR1R6B2</accession>
<proteinExistence type="predicted"/>
<evidence type="ECO:0000313" key="4">
    <source>
        <dbReference type="Proteomes" id="UP001396898"/>
    </source>
</evidence>
<feature type="region of interest" description="Disordered" evidence="1">
    <location>
        <begin position="26"/>
        <end position="76"/>
    </location>
</feature>
<dbReference type="EMBL" id="JAQQWI010000018">
    <property type="protein sequence ID" value="KAK8001316.1"/>
    <property type="molecule type" value="Genomic_DNA"/>
</dbReference>